<feature type="transmembrane region" description="Helical" evidence="5">
    <location>
        <begin position="88"/>
        <end position="108"/>
    </location>
</feature>
<feature type="transmembrane region" description="Helical" evidence="5">
    <location>
        <begin position="208"/>
        <end position="228"/>
    </location>
</feature>
<dbReference type="Proteomes" id="UP001345013">
    <property type="component" value="Unassembled WGS sequence"/>
</dbReference>
<gene>
    <name evidence="7" type="ORF">LTR24_007121</name>
</gene>
<feature type="transmembrane region" description="Helical" evidence="5">
    <location>
        <begin position="181"/>
        <end position="202"/>
    </location>
</feature>
<organism evidence="7 8">
    <name type="scientific">Lithohypha guttulata</name>
    <dbReference type="NCBI Taxonomy" id="1690604"/>
    <lineage>
        <taxon>Eukaryota</taxon>
        <taxon>Fungi</taxon>
        <taxon>Dikarya</taxon>
        <taxon>Ascomycota</taxon>
        <taxon>Pezizomycotina</taxon>
        <taxon>Eurotiomycetes</taxon>
        <taxon>Chaetothyriomycetidae</taxon>
        <taxon>Chaetothyriales</taxon>
        <taxon>Trichomeriaceae</taxon>
        <taxon>Lithohypha</taxon>
    </lineage>
</organism>
<evidence type="ECO:0000259" key="6">
    <source>
        <dbReference type="PROSITE" id="PS50850"/>
    </source>
</evidence>
<reference evidence="7 8" key="1">
    <citation type="submission" date="2023-08" db="EMBL/GenBank/DDBJ databases">
        <title>Black Yeasts Isolated from many extreme environments.</title>
        <authorList>
            <person name="Coleine C."/>
            <person name="Stajich J.E."/>
            <person name="Selbmann L."/>
        </authorList>
    </citation>
    <scope>NUCLEOTIDE SEQUENCE [LARGE SCALE GENOMIC DNA]</scope>
    <source>
        <strain evidence="7 8">CCFEE 5885</strain>
    </source>
</reference>
<feature type="transmembrane region" description="Helical" evidence="5">
    <location>
        <begin position="461"/>
        <end position="484"/>
    </location>
</feature>
<comment type="subcellular location">
    <subcellularLocation>
        <location evidence="1">Membrane</location>
        <topology evidence="1">Multi-pass membrane protein</topology>
    </subcellularLocation>
</comment>
<evidence type="ECO:0000313" key="8">
    <source>
        <dbReference type="Proteomes" id="UP001345013"/>
    </source>
</evidence>
<dbReference type="EMBL" id="JAVRRG010000102">
    <property type="protein sequence ID" value="KAK5086046.1"/>
    <property type="molecule type" value="Genomic_DNA"/>
</dbReference>
<keyword evidence="2 5" id="KW-0812">Transmembrane</keyword>
<feature type="transmembrane region" description="Helical" evidence="5">
    <location>
        <begin position="317"/>
        <end position="344"/>
    </location>
</feature>
<feature type="transmembrane region" description="Helical" evidence="5">
    <location>
        <begin position="356"/>
        <end position="377"/>
    </location>
</feature>
<keyword evidence="3 5" id="KW-1133">Transmembrane helix</keyword>
<feature type="transmembrane region" description="Helical" evidence="5">
    <location>
        <begin position="425"/>
        <end position="449"/>
    </location>
</feature>
<keyword evidence="8" id="KW-1185">Reference proteome</keyword>
<feature type="transmembrane region" description="Helical" evidence="5">
    <location>
        <begin position="490"/>
        <end position="511"/>
    </location>
</feature>
<dbReference type="Gene3D" id="1.20.1250.20">
    <property type="entry name" value="MFS general substrate transporter like domains"/>
    <property type="match status" value="1"/>
</dbReference>
<feature type="transmembrane region" description="Helical" evidence="5">
    <location>
        <begin position="120"/>
        <end position="137"/>
    </location>
</feature>
<accession>A0ABR0K3V4</accession>
<dbReference type="PROSITE" id="PS50850">
    <property type="entry name" value="MFS"/>
    <property type="match status" value="1"/>
</dbReference>
<feature type="transmembrane region" description="Helical" evidence="5">
    <location>
        <begin position="52"/>
        <end position="76"/>
    </location>
</feature>
<dbReference type="PANTHER" id="PTHR23502:SF50">
    <property type="entry name" value="TRANSPORTER, PUTATIVE (AFU_ORTHOLOGUE AFUA_5G00430)-RELATED"/>
    <property type="match status" value="1"/>
</dbReference>
<evidence type="ECO:0000256" key="2">
    <source>
        <dbReference type="ARBA" id="ARBA00022692"/>
    </source>
</evidence>
<dbReference type="SUPFAM" id="SSF103473">
    <property type="entry name" value="MFS general substrate transporter"/>
    <property type="match status" value="1"/>
</dbReference>
<proteinExistence type="predicted"/>
<sequence length="538" mass="59818">MASSNTQTLPLGYIWAPGTVVLKDRDTTKVNLYPIPTSDPDDPLNWSSKRKFINYGIVCSFVLWTFVVLDVGYTAWGPMIDQLGFSVWLLNAAAATNYAGLAVGCIFFMPFVHRYGRRPLYIFSCAVQLAGCIWQARVVTNGDIIGSNLLGGLGGAICETVVQISIADIFFVHQHATMNSWYLLLTSVGAFLGPVASGYVVDAQGWRWMWWWCVIFVGIQFIATIFLYEESKFVPQRDVLVAQSTINHKTPNAKEPANDLNAVESEQEHSGNVTERHVDPNIKPKSYRQRMALYTPTNAPILQHIYQPVSVLTTFPAVAYSALTFGTVLACFAILITVNAIYLLEPPYNFSASGVGLFNLPPFIGCFIGFFVGGWLNDKSIMWLARRNQGIYEPEQRLYMALPTSLFVPAGVLIFGIGIANGAHWIVLAVGLVLFGFGFIVCLDISLAYCTDCYQDIIGDALVGVVFTRNAISVVILFVLQYWLDGMGVRNVHILVACVMLVILLLPAVLLKFGKQARIRTQERYRSMARKQPTYRTF</sequence>
<dbReference type="PANTHER" id="PTHR23502">
    <property type="entry name" value="MAJOR FACILITATOR SUPERFAMILY"/>
    <property type="match status" value="1"/>
</dbReference>
<feature type="domain" description="Major facilitator superfamily (MFS) profile" evidence="6">
    <location>
        <begin position="53"/>
        <end position="515"/>
    </location>
</feature>
<protein>
    <recommendedName>
        <fullName evidence="6">Major facilitator superfamily (MFS) profile domain-containing protein</fullName>
    </recommendedName>
</protein>
<name>A0ABR0K3V4_9EURO</name>
<dbReference type="InterPro" id="IPR020846">
    <property type="entry name" value="MFS_dom"/>
</dbReference>
<dbReference type="InterPro" id="IPR036259">
    <property type="entry name" value="MFS_trans_sf"/>
</dbReference>
<keyword evidence="4 5" id="KW-0472">Membrane</keyword>
<comment type="caution">
    <text evidence="7">The sequence shown here is derived from an EMBL/GenBank/DDBJ whole genome shotgun (WGS) entry which is preliminary data.</text>
</comment>
<evidence type="ECO:0000313" key="7">
    <source>
        <dbReference type="EMBL" id="KAK5086046.1"/>
    </source>
</evidence>
<evidence type="ECO:0000256" key="4">
    <source>
        <dbReference type="ARBA" id="ARBA00023136"/>
    </source>
</evidence>
<feature type="transmembrane region" description="Helical" evidence="5">
    <location>
        <begin position="398"/>
        <end position="419"/>
    </location>
</feature>
<evidence type="ECO:0000256" key="1">
    <source>
        <dbReference type="ARBA" id="ARBA00004141"/>
    </source>
</evidence>
<feature type="transmembrane region" description="Helical" evidence="5">
    <location>
        <begin position="149"/>
        <end position="172"/>
    </location>
</feature>
<dbReference type="InterPro" id="IPR011701">
    <property type="entry name" value="MFS"/>
</dbReference>
<evidence type="ECO:0000256" key="5">
    <source>
        <dbReference type="SAM" id="Phobius"/>
    </source>
</evidence>
<evidence type="ECO:0000256" key="3">
    <source>
        <dbReference type="ARBA" id="ARBA00022989"/>
    </source>
</evidence>
<dbReference type="Pfam" id="PF07690">
    <property type="entry name" value="MFS_1"/>
    <property type="match status" value="1"/>
</dbReference>